<name>A0A832A6K8_9BACT</name>
<dbReference type="Pfam" id="PF08281">
    <property type="entry name" value="Sigma70_r4_2"/>
    <property type="match status" value="1"/>
</dbReference>
<dbReference type="AlphaFoldDB" id="A0A832A6K8"/>
<reference evidence="2" key="1">
    <citation type="journal article" date="2020" name="mSystems">
        <title>Genome- and Community-Level Interaction Insights into Carbon Utilization and Element Cycling Functions of Hydrothermarchaeota in Hydrothermal Sediment.</title>
        <authorList>
            <person name="Zhou Z."/>
            <person name="Liu Y."/>
            <person name="Xu W."/>
            <person name="Pan J."/>
            <person name="Luo Z.H."/>
            <person name="Li M."/>
        </authorList>
    </citation>
    <scope>NUCLEOTIDE SEQUENCE [LARGE SCALE GENOMIC DNA]</scope>
    <source>
        <strain evidence="2">SpSt-456</strain>
    </source>
</reference>
<proteinExistence type="predicted"/>
<evidence type="ECO:0000259" key="1">
    <source>
        <dbReference type="Pfam" id="PF08281"/>
    </source>
</evidence>
<dbReference type="InterPro" id="IPR013249">
    <property type="entry name" value="RNA_pol_sigma70_r4_t2"/>
</dbReference>
<dbReference type="GO" id="GO:0006352">
    <property type="term" value="P:DNA-templated transcription initiation"/>
    <property type="evidence" value="ECO:0007669"/>
    <property type="project" value="InterPro"/>
</dbReference>
<accession>A0A832A6K8</accession>
<sequence>MMNGSGIFPSFCSGTRRREEMKLPEEVAAILSLAAKGWGSRRISKELGISRVTVKRYLRRGGWQPYAHPRRSRKLGGLESFVEEPFHRHRGNGEVVRQELQRVHGVDVSLRTVERAVERAVSKGGGRGQGDGGIRDATGQTDADRLWTVCGGDRRRKGACSLVCGHFGLQPAKLRHGLSP</sequence>
<comment type="caution">
    <text evidence="2">The sequence shown here is derived from an EMBL/GenBank/DDBJ whole genome shotgun (WGS) entry which is preliminary data.</text>
</comment>
<gene>
    <name evidence="2" type="ORF">ENS06_09945</name>
</gene>
<dbReference type="SUPFAM" id="SSF46689">
    <property type="entry name" value="Homeodomain-like"/>
    <property type="match status" value="1"/>
</dbReference>
<evidence type="ECO:0000313" key="2">
    <source>
        <dbReference type="EMBL" id="HFK97624.1"/>
    </source>
</evidence>
<dbReference type="Gene3D" id="1.10.10.60">
    <property type="entry name" value="Homeodomain-like"/>
    <property type="match status" value="1"/>
</dbReference>
<organism evidence="2">
    <name type="scientific">Desulfacinum infernum</name>
    <dbReference type="NCBI Taxonomy" id="35837"/>
    <lineage>
        <taxon>Bacteria</taxon>
        <taxon>Pseudomonadati</taxon>
        <taxon>Thermodesulfobacteriota</taxon>
        <taxon>Syntrophobacteria</taxon>
        <taxon>Syntrophobacterales</taxon>
        <taxon>Syntrophobacteraceae</taxon>
        <taxon>Desulfacinum</taxon>
    </lineage>
</organism>
<feature type="domain" description="RNA polymerase sigma factor 70 region 4 type 2" evidence="1">
    <location>
        <begin position="22"/>
        <end position="61"/>
    </location>
</feature>
<dbReference type="GO" id="GO:0016987">
    <property type="term" value="F:sigma factor activity"/>
    <property type="evidence" value="ECO:0007669"/>
    <property type="project" value="InterPro"/>
</dbReference>
<dbReference type="GO" id="GO:0003677">
    <property type="term" value="F:DNA binding"/>
    <property type="evidence" value="ECO:0007669"/>
    <property type="project" value="InterPro"/>
</dbReference>
<dbReference type="EMBL" id="DSTK01000031">
    <property type="protein sequence ID" value="HFK97624.1"/>
    <property type="molecule type" value="Genomic_DNA"/>
</dbReference>
<protein>
    <recommendedName>
        <fullName evidence="1">RNA polymerase sigma factor 70 region 4 type 2 domain-containing protein</fullName>
    </recommendedName>
</protein>
<dbReference type="InterPro" id="IPR009057">
    <property type="entry name" value="Homeodomain-like_sf"/>
</dbReference>